<keyword evidence="4" id="KW-0732">Signal</keyword>
<dbReference type="Proteomes" id="UP000436088">
    <property type="component" value="Unassembled WGS sequence"/>
</dbReference>
<evidence type="ECO:0000313" key="7">
    <source>
        <dbReference type="Proteomes" id="UP000436088"/>
    </source>
</evidence>
<dbReference type="PANTHER" id="PTHR31279:SF13">
    <property type="entry name" value="PROTEIN EXORDIUM-LIKE 6"/>
    <property type="match status" value="1"/>
</dbReference>
<comment type="subcellular location">
    <subcellularLocation>
        <location evidence="1">Secreted</location>
        <location evidence="1">Extracellular space</location>
        <location evidence="1">Apoplast</location>
    </subcellularLocation>
</comment>
<keyword evidence="3" id="KW-0964">Secreted</keyword>
<comment type="similarity">
    <text evidence="5">Belongs to the EXORDIUM family.</text>
</comment>
<keyword evidence="7" id="KW-1185">Reference proteome</keyword>
<evidence type="ECO:0000313" key="6">
    <source>
        <dbReference type="EMBL" id="KAE8689246.1"/>
    </source>
</evidence>
<dbReference type="GO" id="GO:0048046">
    <property type="term" value="C:apoplast"/>
    <property type="evidence" value="ECO:0007669"/>
    <property type="project" value="UniProtKB-SubCell"/>
</dbReference>
<name>A0A6A2ZCE1_HIBSY</name>
<accession>A0A6A2ZCE1</accession>
<evidence type="ECO:0000256" key="1">
    <source>
        <dbReference type="ARBA" id="ARBA00004271"/>
    </source>
</evidence>
<reference evidence="6" key="1">
    <citation type="submission" date="2019-09" db="EMBL/GenBank/DDBJ databases">
        <title>Draft genome information of white flower Hibiscus syriacus.</title>
        <authorList>
            <person name="Kim Y.-M."/>
        </authorList>
    </citation>
    <scope>NUCLEOTIDE SEQUENCE [LARGE SCALE GENOMIC DNA]</scope>
    <source>
        <strain evidence="6">YM2019G1</strain>
    </source>
</reference>
<gene>
    <name evidence="6" type="ORF">F3Y22_tig00110940pilonHSYRG00201</name>
</gene>
<evidence type="ECO:0000256" key="2">
    <source>
        <dbReference type="ARBA" id="ARBA00022523"/>
    </source>
</evidence>
<dbReference type="InterPro" id="IPR006766">
    <property type="entry name" value="EXORDIUM-like"/>
</dbReference>
<dbReference type="AlphaFoldDB" id="A0A6A2ZCE1"/>
<dbReference type="Pfam" id="PF04674">
    <property type="entry name" value="Phi_1"/>
    <property type="match status" value="1"/>
</dbReference>
<dbReference type="EMBL" id="VEPZ02001172">
    <property type="protein sequence ID" value="KAE8689246.1"/>
    <property type="molecule type" value="Genomic_DNA"/>
</dbReference>
<keyword evidence="2" id="KW-0052">Apoplast</keyword>
<dbReference type="PANTHER" id="PTHR31279">
    <property type="entry name" value="PROTEIN EXORDIUM-LIKE 5"/>
    <property type="match status" value="1"/>
</dbReference>
<evidence type="ECO:0000256" key="4">
    <source>
        <dbReference type="ARBA" id="ARBA00022729"/>
    </source>
</evidence>
<evidence type="ECO:0000256" key="3">
    <source>
        <dbReference type="ARBA" id="ARBA00022525"/>
    </source>
</evidence>
<sequence>MQASKLAWNPRPLLVTERTGCVEQLARRGAWGVPGFDPFTDKTEITHHGGPILTGKVKLMLIWKSATKKGQPQVKTWWKVVESYQSLLPGAKPGEPPEIKVVAEKQKSTSPKYGKVLTQQKIIPDLIKDVTHGDTDLLPVIVAARDVTVDGLCAGKCADKGLLENNQSYIVVGNPETECPGACGWPFFEADSGPKGPILKPPNQNMAGDAMVAAFAGALVDTVLSPQNYGFSVEMNSNRSDQQRFAEAFLVNAPPQETPEKSLLILKRVGITMPLETKGRDSWFQQFGTLKLNLVGLR</sequence>
<evidence type="ECO:0000256" key="5">
    <source>
        <dbReference type="ARBA" id="ARBA00023591"/>
    </source>
</evidence>
<comment type="caution">
    <text evidence="6">The sequence shown here is derived from an EMBL/GenBank/DDBJ whole genome shotgun (WGS) entry which is preliminary data.</text>
</comment>
<organism evidence="6 7">
    <name type="scientific">Hibiscus syriacus</name>
    <name type="common">Rose of Sharon</name>
    <dbReference type="NCBI Taxonomy" id="106335"/>
    <lineage>
        <taxon>Eukaryota</taxon>
        <taxon>Viridiplantae</taxon>
        <taxon>Streptophyta</taxon>
        <taxon>Embryophyta</taxon>
        <taxon>Tracheophyta</taxon>
        <taxon>Spermatophyta</taxon>
        <taxon>Magnoliopsida</taxon>
        <taxon>eudicotyledons</taxon>
        <taxon>Gunneridae</taxon>
        <taxon>Pentapetalae</taxon>
        <taxon>rosids</taxon>
        <taxon>malvids</taxon>
        <taxon>Malvales</taxon>
        <taxon>Malvaceae</taxon>
        <taxon>Malvoideae</taxon>
        <taxon>Hibiscus</taxon>
    </lineage>
</organism>
<proteinExistence type="inferred from homology"/>
<protein>
    <submittedName>
        <fullName evidence="6">Tho complex subunit 7/Mft1p</fullName>
    </submittedName>
</protein>